<reference evidence="2 3" key="1">
    <citation type="submission" date="2020-11" db="EMBL/GenBank/DDBJ databases">
        <authorList>
            <person name="Lassalle F."/>
        </authorList>
    </citation>
    <scope>NUCLEOTIDE SEQUENCE [LARGE SCALE GENOMIC DNA]</scope>
    <source>
        <strain evidence="2 3">JC140</strain>
    </source>
</reference>
<dbReference type="Proteomes" id="UP000606921">
    <property type="component" value="Unassembled WGS sequence"/>
</dbReference>
<gene>
    <name evidence="2" type="ORF">REJC140_03369</name>
</gene>
<feature type="region of interest" description="Disordered" evidence="1">
    <location>
        <begin position="53"/>
        <end position="95"/>
    </location>
</feature>
<evidence type="ECO:0000313" key="3">
    <source>
        <dbReference type="Proteomes" id="UP000606921"/>
    </source>
</evidence>
<keyword evidence="3" id="KW-1185">Reference proteome</keyword>
<comment type="caution">
    <text evidence="2">The sequence shown here is derived from an EMBL/GenBank/DDBJ whole genome shotgun (WGS) entry which is preliminary data.</text>
</comment>
<name>A0ABN7JKW6_9HYPH</name>
<organism evidence="2 3">
    <name type="scientific">Pseudorhizobium endolithicum</name>
    <dbReference type="NCBI Taxonomy" id="1191678"/>
    <lineage>
        <taxon>Bacteria</taxon>
        <taxon>Pseudomonadati</taxon>
        <taxon>Pseudomonadota</taxon>
        <taxon>Alphaproteobacteria</taxon>
        <taxon>Hyphomicrobiales</taxon>
        <taxon>Rhizobiaceae</taxon>
        <taxon>Rhizobium/Agrobacterium group</taxon>
        <taxon>Pseudorhizobium</taxon>
    </lineage>
</organism>
<dbReference type="EMBL" id="CABFWF030000011">
    <property type="protein sequence ID" value="CAD7035124.1"/>
    <property type="molecule type" value="Genomic_DNA"/>
</dbReference>
<accession>A0ABN7JKW6</accession>
<sequence length="294" mass="31371">MASARMRSCSAVRRRSSSDWLRWASASCSSSRVRTALSLKTWTARAIAPTSSARFSPSIVASKPPPAKRDIVPVRRPITPPSDRAKRKNPTSARIETTKVPITVAQRADRASSTTEVTSEAISRTPILSPEKLLKGTVLTTYVPSGPSTSCCTTSPAKAAFNVSSARNAVSDVEACFSNLPSTRMWTAISPPIRFASGSKYALVRLVPTSTTPTVWPSRTTGADANMLTAVRPGSVPATRCPVDKASTTVFRRDFISSPNLSGVWIRATASPSALMKVMSCRPPSLTMRGNDAA</sequence>
<protein>
    <submittedName>
        <fullName evidence="2">Uncharacterized protein</fullName>
    </submittedName>
</protein>
<proteinExistence type="predicted"/>
<evidence type="ECO:0000313" key="2">
    <source>
        <dbReference type="EMBL" id="CAD7035124.1"/>
    </source>
</evidence>
<evidence type="ECO:0000256" key="1">
    <source>
        <dbReference type="SAM" id="MobiDB-lite"/>
    </source>
</evidence>